<keyword evidence="4" id="KW-0812">Transmembrane</keyword>
<dbReference type="GO" id="GO:0000155">
    <property type="term" value="F:phosphorelay sensor kinase activity"/>
    <property type="evidence" value="ECO:0007669"/>
    <property type="project" value="InterPro"/>
</dbReference>
<keyword evidence="1" id="KW-0597">Phosphoprotein</keyword>
<dbReference type="Proteomes" id="UP000449193">
    <property type="component" value="Unassembled WGS sequence"/>
</dbReference>
<dbReference type="AlphaFoldDB" id="A0A0D8IWM0"/>
<sequence length="429" mass="49044">MEHLMEIMTTGTETFCIVLLLNTFFERKYTSYRFFFPLSAAFLFYLWLPLNTILATSFVTKLFISILIWLVFSQIFYTGALPFHLFLLCSFFIILSGLDYFTLLGISYIFSFSFSDALSNSALYILGAFVSRTLLLLFSIIIYRLFKAKTSMILSSSTWIALLLFPVFSILLFGVTIESAMAQNKISFNLILSGIGLLLFNISLFLLLGKLEYSTSLQQKNIALQHEIDQNMKSTNALQAIFNEQRALTHDFNNHITTLYMLLKAGHYEKATEYVKVLSQNLPENTRVVSTNLPILDTILNQKYTQAKLQNTSMRFTVNDLSSFPMKDEDVVTLLGNLLDNALEACRKLPDSSYINVKILKKEGDFLLSVENSSLPVKISENNYVPTDKAEPHLHGFGLQNIAHIMQKYGYEYTLFYHDARFHFVSILS</sequence>
<dbReference type="SUPFAM" id="SSF55890">
    <property type="entry name" value="Sporulation response regulatory protein Spo0B"/>
    <property type="match status" value="1"/>
</dbReference>
<keyword evidence="4" id="KW-0472">Membrane</keyword>
<evidence type="ECO:0000313" key="8">
    <source>
        <dbReference type="EMBL" id="MTS53170.1"/>
    </source>
</evidence>
<dbReference type="GO" id="GO:0042802">
    <property type="term" value="F:identical protein binding"/>
    <property type="evidence" value="ECO:0007669"/>
    <property type="project" value="TreeGrafter"/>
</dbReference>
<feature type="transmembrane region" description="Helical" evidence="4">
    <location>
        <begin position="32"/>
        <end position="48"/>
    </location>
</feature>
<evidence type="ECO:0000313" key="10">
    <source>
        <dbReference type="Proteomes" id="UP000449193"/>
    </source>
</evidence>
<feature type="transmembrane region" description="Helical" evidence="4">
    <location>
        <begin position="158"/>
        <end position="180"/>
    </location>
</feature>
<feature type="transmembrane region" description="Helical" evidence="4">
    <location>
        <begin position="186"/>
        <end position="208"/>
    </location>
</feature>
<organism evidence="7 9">
    <name type="scientific">Ruthenibacterium lactatiformans</name>
    <dbReference type="NCBI Taxonomy" id="1550024"/>
    <lineage>
        <taxon>Bacteria</taxon>
        <taxon>Bacillati</taxon>
        <taxon>Bacillota</taxon>
        <taxon>Clostridia</taxon>
        <taxon>Eubacteriales</taxon>
        <taxon>Oscillospiraceae</taxon>
        <taxon>Ruthenibacterium</taxon>
    </lineage>
</organism>
<evidence type="ECO:0000313" key="7">
    <source>
        <dbReference type="EMBL" id="KJF38676.1"/>
    </source>
</evidence>
<dbReference type="PANTHER" id="PTHR40448:SF1">
    <property type="entry name" value="TWO-COMPONENT SENSOR HISTIDINE KINASE"/>
    <property type="match status" value="1"/>
</dbReference>
<feature type="domain" description="Sensor histidine kinase NatK-like C-terminal" evidence="5">
    <location>
        <begin position="328"/>
        <end position="423"/>
    </location>
</feature>
<dbReference type="EMBL" id="WMZR01000039">
    <property type="protein sequence ID" value="MTS53170.1"/>
    <property type="molecule type" value="Genomic_DNA"/>
</dbReference>
<dbReference type="RefSeq" id="WP_050006381.1">
    <property type="nucleotide sequence ID" value="NZ_JXXK01000034.1"/>
</dbReference>
<comment type="caution">
    <text evidence="7">The sequence shown here is derived from an EMBL/GenBank/DDBJ whole genome shotgun (WGS) entry which is preliminary data.</text>
</comment>
<proteinExistence type="predicted"/>
<dbReference type="Proteomes" id="UP000032483">
    <property type="component" value="Unassembled WGS sequence"/>
</dbReference>
<evidence type="ECO:0000256" key="4">
    <source>
        <dbReference type="SAM" id="Phobius"/>
    </source>
</evidence>
<keyword evidence="3" id="KW-0418">Kinase</keyword>
<evidence type="ECO:0000256" key="2">
    <source>
        <dbReference type="ARBA" id="ARBA00022679"/>
    </source>
</evidence>
<dbReference type="CDD" id="cd16935">
    <property type="entry name" value="HATPase_AgrC-ComD-like"/>
    <property type="match status" value="1"/>
</dbReference>
<keyword evidence="2" id="KW-0808">Transferase</keyword>
<dbReference type="InterPro" id="IPR036890">
    <property type="entry name" value="HATPase_C_sf"/>
</dbReference>
<dbReference type="Gene3D" id="1.10.287.130">
    <property type="match status" value="1"/>
</dbReference>
<evidence type="ECO:0000313" key="9">
    <source>
        <dbReference type="Proteomes" id="UP000032483"/>
    </source>
</evidence>
<dbReference type="InterPro" id="IPR016120">
    <property type="entry name" value="Sig_transdc_His_kin_SpoOB"/>
</dbReference>
<evidence type="ECO:0000256" key="3">
    <source>
        <dbReference type="ARBA" id="ARBA00022777"/>
    </source>
</evidence>
<feature type="transmembrane region" description="Helical" evidence="4">
    <location>
        <begin position="85"/>
        <end position="110"/>
    </location>
</feature>
<keyword evidence="9" id="KW-1185">Reference proteome</keyword>
<protein>
    <submittedName>
        <fullName evidence="8">GHKL domain-containing protein</fullName>
    </submittedName>
</protein>
<evidence type="ECO:0000256" key="1">
    <source>
        <dbReference type="ARBA" id="ARBA00022553"/>
    </source>
</evidence>
<feature type="transmembrane region" description="Helical" evidence="4">
    <location>
        <begin position="6"/>
        <end position="25"/>
    </location>
</feature>
<dbReference type="EMBL" id="JXXK01000034">
    <property type="protein sequence ID" value="KJF38676.1"/>
    <property type="molecule type" value="Genomic_DNA"/>
</dbReference>
<dbReference type="InterPro" id="IPR032834">
    <property type="entry name" value="NatK-like_C"/>
</dbReference>
<gene>
    <name evidence="8" type="ORF">GMD52_16765</name>
    <name evidence="7" type="ORF">TQ39_16850</name>
</gene>
<dbReference type="Pfam" id="PF14501">
    <property type="entry name" value="HATPase_c_5"/>
    <property type="match status" value="1"/>
</dbReference>
<reference evidence="8 10" key="2">
    <citation type="journal article" date="2019" name="Nat. Med.">
        <title>A library of human gut bacterial isolates paired with longitudinal multiomics data enables mechanistic microbiome research.</title>
        <authorList>
            <person name="Poyet M."/>
            <person name="Groussin M."/>
            <person name="Gibbons S.M."/>
            <person name="Avila-Pacheco J."/>
            <person name="Jiang X."/>
            <person name="Kearney S.M."/>
            <person name="Perrotta A.R."/>
            <person name="Berdy B."/>
            <person name="Zhao S."/>
            <person name="Lieberman T.D."/>
            <person name="Swanson P.K."/>
            <person name="Smith M."/>
            <person name="Roesemann S."/>
            <person name="Alexander J.E."/>
            <person name="Rich S.A."/>
            <person name="Livny J."/>
            <person name="Vlamakis H."/>
            <person name="Clish C."/>
            <person name="Bullock K."/>
            <person name="Deik A."/>
            <person name="Scott J."/>
            <person name="Pierce K.A."/>
            <person name="Xavier R.J."/>
            <person name="Alm E.J."/>
        </authorList>
    </citation>
    <scope>NUCLEOTIDE SEQUENCE [LARGE SCALE GENOMIC DNA]</scope>
    <source>
        <strain evidence="8 10">BIOML-A7</strain>
    </source>
</reference>
<dbReference type="SUPFAM" id="SSF55874">
    <property type="entry name" value="ATPase domain of HSP90 chaperone/DNA topoisomerase II/histidine kinase"/>
    <property type="match status" value="1"/>
</dbReference>
<dbReference type="Gene3D" id="3.30.565.10">
    <property type="entry name" value="Histidine kinase-like ATPase, C-terminal domain"/>
    <property type="match status" value="1"/>
</dbReference>
<name>A0A0D8IWM0_9FIRM</name>
<evidence type="ECO:0000259" key="6">
    <source>
        <dbReference type="Pfam" id="PF14689"/>
    </source>
</evidence>
<feature type="transmembrane region" description="Helical" evidence="4">
    <location>
        <begin position="122"/>
        <end position="146"/>
    </location>
</feature>
<dbReference type="GeneID" id="42858212"/>
<keyword evidence="4" id="KW-1133">Transmembrane helix</keyword>
<reference evidence="7" key="1">
    <citation type="submission" date="2015-02" db="EMBL/GenBank/DDBJ databases">
        <title>A novel member of the family Ruminococcaceae isolated from human feces.</title>
        <authorList>
            <person name="Shkoporov A.N."/>
            <person name="Chaplin A.V."/>
            <person name="Motuzova O.V."/>
            <person name="Kafarskaia L.I."/>
            <person name="Khokhlova E.V."/>
            <person name="Efimov B.A."/>
        </authorList>
    </citation>
    <scope>NUCLEOTIDE SEQUENCE [LARGE SCALE GENOMIC DNA]</scope>
    <source>
        <strain evidence="7">585-1</strain>
    </source>
</reference>
<evidence type="ECO:0000259" key="5">
    <source>
        <dbReference type="Pfam" id="PF14501"/>
    </source>
</evidence>
<accession>A0A0D8IWM0</accession>
<feature type="domain" description="SpoOB alpha-helical" evidence="6">
    <location>
        <begin position="237"/>
        <end position="288"/>
    </location>
</feature>
<dbReference type="Pfam" id="PF14689">
    <property type="entry name" value="SPOB_a"/>
    <property type="match status" value="1"/>
</dbReference>
<dbReference type="PANTHER" id="PTHR40448">
    <property type="entry name" value="TWO-COMPONENT SENSOR HISTIDINE KINASE"/>
    <property type="match status" value="1"/>
</dbReference>
<dbReference type="InterPro" id="IPR039506">
    <property type="entry name" value="SPOB_a"/>
</dbReference>